<dbReference type="RefSeq" id="WP_284194444.1">
    <property type="nucleotide sequence ID" value="NZ_BSOG01000001.1"/>
</dbReference>
<dbReference type="EC" id="2.8.1.12" evidence="3"/>
<evidence type="ECO:0000256" key="10">
    <source>
        <dbReference type="ARBA" id="ARBA00032474"/>
    </source>
</evidence>
<dbReference type="CDD" id="cd00756">
    <property type="entry name" value="MoaE"/>
    <property type="match status" value="1"/>
</dbReference>
<name>A0ABQ5Y8L5_9NEIS</name>
<comment type="pathway">
    <text evidence="1">Cofactor biosynthesis; molybdopterin biosynthesis.</text>
</comment>
<evidence type="ECO:0000256" key="3">
    <source>
        <dbReference type="ARBA" id="ARBA00011950"/>
    </source>
</evidence>
<keyword evidence="13" id="KW-1185">Reference proteome</keyword>
<evidence type="ECO:0000256" key="7">
    <source>
        <dbReference type="ARBA" id="ARBA00029745"/>
    </source>
</evidence>
<evidence type="ECO:0000313" key="13">
    <source>
        <dbReference type="Proteomes" id="UP001156706"/>
    </source>
</evidence>
<comment type="caution">
    <text evidence="12">The sequence shown here is derived from an EMBL/GenBank/DDBJ whole genome shotgun (WGS) entry which is preliminary data.</text>
</comment>
<reference evidence="13" key="1">
    <citation type="journal article" date="2019" name="Int. J. Syst. Evol. Microbiol.">
        <title>The Global Catalogue of Microorganisms (GCM) 10K type strain sequencing project: providing services to taxonomists for standard genome sequencing and annotation.</title>
        <authorList>
            <consortium name="The Broad Institute Genomics Platform"/>
            <consortium name="The Broad Institute Genome Sequencing Center for Infectious Disease"/>
            <person name="Wu L."/>
            <person name="Ma J."/>
        </authorList>
    </citation>
    <scope>NUCLEOTIDE SEQUENCE [LARGE SCALE GENOMIC DNA]</scope>
    <source>
        <strain evidence="13">NBRC 110044</strain>
    </source>
</reference>
<evidence type="ECO:0000256" key="4">
    <source>
        <dbReference type="ARBA" id="ARBA00013858"/>
    </source>
</evidence>
<evidence type="ECO:0000256" key="2">
    <source>
        <dbReference type="ARBA" id="ARBA00005426"/>
    </source>
</evidence>
<evidence type="ECO:0000256" key="8">
    <source>
        <dbReference type="ARBA" id="ARBA00030407"/>
    </source>
</evidence>
<evidence type="ECO:0000256" key="9">
    <source>
        <dbReference type="ARBA" id="ARBA00030781"/>
    </source>
</evidence>
<evidence type="ECO:0000256" key="6">
    <source>
        <dbReference type="ARBA" id="ARBA00026066"/>
    </source>
</evidence>
<gene>
    <name evidence="12" type="primary">moaE</name>
    <name evidence="12" type="ORF">GCM10007907_00700</name>
</gene>
<sequence length="175" mass="19550">METLPQATIPSARLHVAVQAEDFDLQTELRTLSAGDRGIGAITSFVGLVRDLNLADDVVALELEHYPGMTEKALIRIAEEAAVRWPLHGVSIIHRVGKLYPGDAIVLVLVASAHRHAAFEANAFIMDFLKTRAPFWKKEWTPEGPRWVDARETDYSAAARWHKVVSEQYGNDKHD</sequence>
<organism evidence="12 13">
    <name type="scientific">Chitinimonas prasina</name>
    <dbReference type="NCBI Taxonomy" id="1434937"/>
    <lineage>
        <taxon>Bacteria</taxon>
        <taxon>Pseudomonadati</taxon>
        <taxon>Pseudomonadota</taxon>
        <taxon>Betaproteobacteria</taxon>
        <taxon>Neisseriales</taxon>
        <taxon>Chitinibacteraceae</taxon>
        <taxon>Chitinimonas</taxon>
    </lineage>
</organism>
<protein>
    <recommendedName>
        <fullName evidence="4">Molybdopterin synthase catalytic subunit</fullName>
        <ecNumber evidence="3">2.8.1.12</ecNumber>
    </recommendedName>
    <alternativeName>
        <fullName evidence="9">MPT synthase subunit 2</fullName>
    </alternativeName>
    <alternativeName>
        <fullName evidence="7">Molybdenum cofactor biosynthesis protein E</fullName>
    </alternativeName>
    <alternativeName>
        <fullName evidence="8">Molybdopterin-converting factor large subunit</fullName>
    </alternativeName>
    <alternativeName>
        <fullName evidence="10">Molybdopterin-converting factor subunit 2</fullName>
    </alternativeName>
</protein>
<keyword evidence="5" id="KW-0501">Molybdenum cofactor biosynthesis</keyword>
<evidence type="ECO:0000256" key="1">
    <source>
        <dbReference type="ARBA" id="ARBA00005046"/>
    </source>
</evidence>
<comment type="similarity">
    <text evidence="2">Belongs to the MoaE family.</text>
</comment>
<comment type="subunit">
    <text evidence="6">Heterotetramer of 2 MoaD subunits and 2 MoaE subunits. Also stable as homodimer. The enzyme changes between these two forms during catalysis.</text>
</comment>
<dbReference type="NCBIfam" id="NF007959">
    <property type="entry name" value="PRK10678.1"/>
    <property type="match status" value="1"/>
</dbReference>
<evidence type="ECO:0000256" key="5">
    <source>
        <dbReference type="ARBA" id="ARBA00023150"/>
    </source>
</evidence>
<dbReference type="PANTHER" id="PTHR23404">
    <property type="entry name" value="MOLYBDOPTERIN SYNTHASE RELATED"/>
    <property type="match status" value="1"/>
</dbReference>
<proteinExistence type="inferred from homology"/>
<comment type="catalytic activity">
    <reaction evidence="11">
        <text>2 [molybdopterin-synthase sulfur-carrier protein]-C-terminal-Gly-aminoethanethioate + cyclic pyranopterin phosphate + H2O = molybdopterin + 2 [molybdopterin-synthase sulfur-carrier protein]-C-terminal Gly-Gly + 2 H(+)</text>
        <dbReference type="Rhea" id="RHEA:26333"/>
        <dbReference type="Rhea" id="RHEA-COMP:12202"/>
        <dbReference type="Rhea" id="RHEA-COMP:19907"/>
        <dbReference type="ChEBI" id="CHEBI:15377"/>
        <dbReference type="ChEBI" id="CHEBI:15378"/>
        <dbReference type="ChEBI" id="CHEBI:58698"/>
        <dbReference type="ChEBI" id="CHEBI:59648"/>
        <dbReference type="ChEBI" id="CHEBI:90778"/>
        <dbReference type="ChEBI" id="CHEBI:232372"/>
        <dbReference type="EC" id="2.8.1.12"/>
    </reaction>
</comment>
<dbReference type="SUPFAM" id="SSF54690">
    <property type="entry name" value="Molybdopterin synthase subunit MoaE"/>
    <property type="match status" value="1"/>
</dbReference>
<dbReference type="InterPro" id="IPR003448">
    <property type="entry name" value="Mopterin_biosynth_MoaE"/>
</dbReference>
<dbReference type="EMBL" id="BSOG01000001">
    <property type="protein sequence ID" value="GLR11280.1"/>
    <property type="molecule type" value="Genomic_DNA"/>
</dbReference>
<dbReference type="InterPro" id="IPR036563">
    <property type="entry name" value="MoaE_sf"/>
</dbReference>
<dbReference type="Gene3D" id="3.90.1170.40">
    <property type="entry name" value="Molybdopterin biosynthesis MoaE subunit"/>
    <property type="match status" value="1"/>
</dbReference>
<evidence type="ECO:0000313" key="12">
    <source>
        <dbReference type="EMBL" id="GLR11280.1"/>
    </source>
</evidence>
<dbReference type="Pfam" id="PF02391">
    <property type="entry name" value="MoaE"/>
    <property type="match status" value="1"/>
</dbReference>
<evidence type="ECO:0000256" key="11">
    <source>
        <dbReference type="ARBA" id="ARBA00049878"/>
    </source>
</evidence>
<accession>A0ABQ5Y8L5</accession>
<dbReference type="Proteomes" id="UP001156706">
    <property type="component" value="Unassembled WGS sequence"/>
</dbReference>